<dbReference type="SUPFAM" id="SSF88659">
    <property type="entry name" value="Sigma3 and sigma4 domains of RNA polymerase sigma factors"/>
    <property type="match status" value="1"/>
</dbReference>
<sequence>MDKSSEISNYLTDEASIEKRTALFNKYVYPYRNLIYHICIKNTGNQDNIRDNYNEVLINFYKYVSSYNPQLSIKTWIYAVATRCLFCIENKRNRFQRTGDVGAIDLDQIADSVLDEDDQTANHISLDNYRELFSDDVLSTLESLKPTYREALILQLAGYKLEEITKILHEKGSLKSANVETTKSRIFLAKKQLRELLTRDGKRK</sequence>
<dbReference type="Gene3D" id="1.10.1740.10">
    <property type="match status" value="1"/>
</dbReference>
<dbReference type="InterPro" id="IPR039425">
    <property type="entry name" value="RNA_pol_sigma-70-like"/>
</dbReference>
<evidence type="ECO:0000256" key="2">
    <source>
        <dbReference type="ARBA" id="ARBA00023015"/>
    </source>
</evidence>
<dbReference type="InterPro" id="IPR013324">
    <property type="entry name" value="RNA_pol_sigma_r3/r4-like"/>
</dbReference>
<dbReference type="PATRIC" id="fig|742727.4.peg.729"/>
<dbReference type="PANTHER" id="PTHR43133">
    <property type="entry name" value="RNA POLYMERASE ECF-TYPE SIGMA FACTO"/>
    <property type="match status" value="1"/>
</dbReference>
<dbReference type="PANTHER" id="PTHR43133:SF8">
    <property type="entry name" value="RNA POLYMERASE SIGMA FACTOR HI_1459-RELATED"/>
    <property type="match status" value="1"/>
</dbReference>
<evidence type="ECO:0000256" key="1">
    <source>
        <dbReference type="ARBA" id="ARBA00010641"/>
    </source>
</evidence>
<dbReference type="EMBL" id="ADLF01000002">
    <property type="protein sequence ID" value="EKU92276.1"/>
    <property type="molecule type" value="Genomic_DNA"/>
</dbReference>
<evidence type="ECO:0000256" key="4">
    <source>
        <dbReference type="ARBA" id="ARBA00023125"/>
    </source>
</evidence>
<keyword evidence="5" id="KW-0804">Transcription</keyword>
<gene>
    <name evidence="6" type="ORF">HMPREF9447_00726</name>
</gene>
<dbReference type="Proteomes" id="UP000009872">
    <property type="component" value="Unassembled WGS sequence"/>
</dbReference>
<dbReference type="HOGENOM" id="CLU_1341045_0_0_10"/>
<dbReference type="OrthoDB" id="1491902at2"/>
<comment type="caution">
    <text evidence="6">The sequence shown here is derived from an EMBL/GenBank/DDBJ whole genome shotgun (WGS) entry which is preliminary data.</text>
</comment>
<accession>K9E8X1</accession>
<proteinExistence type="inferred from homology"/>
<dbReference type="GO" id="GO:0003677">
    <property type="term" value="F:DNA binding"/>
    <property type="evidence" value="ECO:0007669"/>
    <property type="project" value="UniProtKB-KW"/>
</dbReference>
<keyword evidence="3" id="KW-0731">Sigma factor</keyword>
<evidence type="ECO:0000256" key="5">
    <source>
        <dbReference type="ARBA" id="ARBA00023163"/>
    </source>
</evidence>
<comment type="similarity">
    <text evidence="1">Belongs to the sigma-70 factor family. ECF subfamily.</text>
</comment>
<dbReference type="GO" id="GO:0016987">
    <property type="term" value="F:sigma factor activity"/>
    <property type="evidence" value="ECO:0007669"/>
    <property type="project" value="UniProtKB-KW"/>
</dbReference>
<dbReference type="Gene3D" id="1.10.10.10">
    <property type="entry name" value="Winged helix-like DNA-binding domain superfamily/Winged helix DNA-binding domain"/>
    <property type="match status" value="1"/>
</dbReference>
<keyword evidence="4" id="KW-0238">DNA-binding</keyword>
<dbReference type="RefSeq" id="WP_009128150.1">
    <property type="nucleotide sequence ID" value="NZ_JH992940.1"/>
</dbReference>
<name>K9E8X1_9BACE</name>
<evidence type="ECO:0000256" key="3">
    <source>
        <dbReference type="ARBA" id="ARBA00023082"/>
    </source>
</evidence>
<organism evidence="6 7">
    <name type="scientific">Bacteroides oleiciplenus YIT 12058</name>
    <dbReference type="NCBI Taxonomy" id="742727"/>
    <lineage>
        <taxon>Bacteria</taxon>
        <taxon>Pseudomonadati</taxon>
        <taxon>Bacteroidota</taxon>
        <taxon>Bacteroidia</taxon>
        <taxon>Bacteroidales</taxon>
        <taxon>Bacteroidaceae</taxon>
        <taxon>Bacteroides</taxon>
    </lineage>
</organism>
<reference evidence="6 7" key="1">
    <citation type="submission" date="2012-09" db="EMBL/GenBank/DDBJ databases">
        <title>The Genome Sequence of Bacteroides oleiciplenus YIT 12058.</title>
        <authorList>
            <consortium name="The Broad Institute Genome Sequencing Platform"/>
            <person name="Earl A."/>
            <person name="Ward D."/>
            <person name="Feldgarden M."/>
            <person name="Gevers D."/>
            <person name="Morotomi M."/>
            <person name="Walker B."/>
            <person name="Young S.K."/>
            <person name="Zeng Q."/>
            <person name="Gargeya S."/>
            <person name="Fitzgerald M."/>
            <person name="Haas B."/>
            <person name="Abouelleil A."/>
            <person name="Alvarado L."/>
            <person name="Arachchi H.M."/>
            <person name="Berlin A.M."/>
            <person name="Chapman S.B."/>
            <person name="Goldberg J."/>
            <person name="Griggs A."/>
            <person name="Gujja S."/>
            <person name="Hansen M."/>
            <person name="Howarth C."/>
            <person name="Imamovic A."/>
            <person name="Larimer J."/>
            <person name="McCowen C."/>
            <person name="Montmayeur A."/>
            <person name="Murphy C."/>
            <person name="Neiman D."/>
            <person name="Pearson M."/>
            <person name="Priest M."/>
            <person name="Roberts A."/>
            <person name="Saif S."/>
            <person name="Shea T."/>
            <person name="Sisk P."/>
            <person name="Sykes S."/>
            <person name="Wortman J."/>
            <person name="Nusbaum C."/>
            <person name="Birren B."/>
        </authorList>
    </citation>
    <scope>NUCLEOTIDE SEQUENCE [LARGE SCALE GENOMIC DNA]</scope>
    <source>
        <strain evidence="6 7">YIT 12058</strain>
    </source>
</reference>
<dbReference type="InterPro" id="IPR036388">
    <property type="entry name" value="WH-like_DNA-bd_sf"/>
</dbReference>
<dbReference type="eggNOG" id="COG1595">
    <property type="taxonomic scope" value="Bacteria"/>
</dbReference>
<evidence type="ECO:0000313" key="6">
    <source>
        <dbReference type="EMBL" id="EKU92276.1"/>
    </source>
</evidence>
<keyword evidence="7" id="KW-1185">Reference proteome</keyword>
<dbReference type="NCBIfam" id="TIGR02937">
    <property type="entry name" value="sigma70-ECF"/>
    <property type="match status" value="1"/>
</dbReference>
<dbReference type="AlphaFoldDB" id="K9E8X1"/>
<dbReference type="STRING" id="742727.HMPREF9447_00726"/>
<dbReference type="GO" id="GO:0006352">
    <property type="term" value="P:DNA-templated transcription initiation"/>
    <property type="evidence" value="ECO:0007669"/>
    <property type="project" value="InterPro"/>
</dbReference>
<dbReference type="InterPro" id="IPR013325">
    <property type="entry name" value="RNA_pol_sigma_r2"/>
</dbReference>
<protein>
    <submittedName>
        <fullName evidence="6">Sigma-70 family RNA polymerase sigma factor</fullName>
    </submittedName>
</protein>
<dbReference type="SUPFAM" id="SSF88946">
    <property type="entry name" value="Sigma2 domain of RNA polymerase sigma factors"/>
    <property type="match status" value="1"/>
</dbReference>
<keyword evidence="2" id="KW-0805">Transcription regulation</keyword>
<dbReference type="InterPro" id="IPR014284">
    <property type="entry name" value="RNA_pol_sigma-70_dom"/>
</dbReference>
<evidence type="ECO:0000313" key="7">
    <source>
        <dbReference type="Proteomes" id="UP000009872"/>
    </source>
</evidence>